<evidence type="ECO:0000313" key="2">
    <source>
        <dbReference type="EMBL" id="RMB80269.1"/>
    </source>
</evidence>
<feature type="transmembrane region" description="Helical" evidence="1">
    <location>
        <begin position="43"/>
        <end position="64"/>
    </location>
</feature>
<keyword evidence="1" id="KW-0812">Transmembrane</keyword>
<name>A0A3M0I2G5_9ACTN</name>
<dbReference type="InterPro" id="IPR010699">
    <property type="entry name" value="DUF1275"/>
</dbReference>
<organism evidence="2 3">
    <name type="scientific">Streptomyces shenzhenensis</name>
    <dbReference type="NCBI Taxonomy" id="943815"/>
    <lineage>
        <taxon>Bacteria</taxon>
        <taxon>Bacillati</taxon>
        <taxon>Actinomycetota</taxon>
        <taxon>Actinomycetes</taxon>
        <taxon>Kitasatosporales</taxon>
        <taxon>Streptomycetaceae</taxon>
        <taxon>Streptomyces</taxon>
    </lineage>
</organism>
<dbReference type="PANTHER" id="PTHR37314:SF4">
    <property type="entry name" value="UPF0700 TRANSMEMBRANE PROTEIN YOAK"/>
    <property type="match status" value="1"/>
</dbReference>
<proteinExistence type="predicted"/>
<protein>
    <submittedName>
        <fullName evidence="2">DUF1275 family protein</fullName>
    </submittedName>
</protein>
<dbReference type="OrthoDB" id="4251776at2"/>
<comment type="caution">
    <text evidence="2">The sequence shown here is derived from an EMBL/GenBank/DDBJ whole genome shotgun (WGS) entry which is preliminary data.</text>
</comment>
<dbReference type="AlphaFoldDB" id="A0A3M0I2G5"/>
<keyword evidence="1" id="KW-1133">Transmembrane helix</keyword>
<dbReference type="EMBL" id="PENI01000045">
    <property type="protein sequence ID" value="RMB80269.1"/>
    <property type="molecule type" value="Genomic_DNA"/>
</dbReference>
<dbReference type="Proteomes" id="UP000270471">
    <property type="component" value="Unassembled WGS sequence"/>
</dbReference>
<feature type="transmembrane region" description="Helical" evidence="1">
    <location>
        <begin position="12"/>
        <end position="31"/>
    </location>
</feature>
<dbReference type="Pfam" id="PF06912">
    <property type="entry name" value="DUF1275"/>
    <property type="match status" value="1"/>
</dbReference>
<evidence type="ECO:0000256" key="1">
    <source>
        <dbReference type="SAM" id="Phobius"/>
    </source>
</evidence>
<keyword evidence="3" id="KW-1185">Reference proteome</keyword>
<accession>A0A3M0I2G5</accession>
<reference evidence="2 3" key="1">
    <citation type="submission" date="2017-11" db="EMBL/GenBank/DDBJ databases">
        <title>Draft genome of actinobacteria isolated from guarana (Paullinia cupana (Mart.) Ducke.</title>
        <authorList>
            <person name="Siqueira K.A."/>
            <person name="Liotti R.G."/>
            <person name="Mendes T.A.O."/>
            <person name="Soares M.A."/>
        </authorList>
    </citation>
    <scope>NUCLEOTIDE SEQUENCE [LARGE SCALE GENOMIC DNA]</scope>
    <source>
        <strain evidence="2 3">193</strain>
    </source>
</reference>
<feature type="transmembrane region" description="Helical" evidence="1">
    <location>
        <begin position="160"/>
        <end position="178"/>
    </location>
</feature>
<sequence length="215" mass="21478">MVAASGAVETLSFIALDHVFAGVMTSNLALLGMAIGRGQNTGVTAALLALAGFGLGAAAVAWLTRRHTGTVTLWSAPVMFCLGGELAVLAAGAGIWAAVGGTPGNTTRDVLQFGAAAAMGIQAAAMVAAGRAAAPTTYLTGTLATYIVKGVGAARPDRWVPARLCALIVGAGVCMALLRAAPAWAAVLPAALVLCALLTACQPLIRLRRDADRAT</sequence>
<feature type="transmembrane region" description="Helical" evidence="1">
    <location>
        <begin position="76"/>
        <end position="98"/>
    </location>
</feature>
<gene>
    <name evidence="2" type="ORF">CTZ28_41275</name>
</gene>
<feature type="transmembrane region" description="Helical" evidence="1">
    <location>
        <begin position="110"/>
        <end position="130"/>
    </location>
</feature>
<keyword evidence="1" id="KW-0472">Membrane</keyword>
<feature type="transmembrane region" description="Helical" evidence="1">
    <location>
        <begin position="184"/>
        <end position="205"/>
    </location>
</feature>
<dbReference type="PANTHER" id="PTHR37314">
    <property type="entry name" value="SLR0142 PROTEIN"/>
    <property type="match status" value="1"/>
</dbReference>
<evidence type="ECO:0000313" key="3">
    <source>
        <dbReference type="Proteomes" id="UP000270471"/>
    </source>
</evidence>